<dbReference type="Pfam" id="PF01048">
    <property type="entry name" value="PNP_UDP_1"/>
    <property type="match status" value="1"/>
</dbReference>
<dbReference type="PANTHER" id="PTHR43691:SF14">
    <property type="entry name" value="URIDINE PHOSPHORYLASE"/>
    <property type="match status" value="1"/>
</dbReference>
<dbReference type="GO" id="GO:0006218">
    <property type="term" value="P:uridine catabolic process"/>
    <property type="evidence" value="ECO:0007669"/>
    <property type="project" value="TreeGrafter"/>
</dbReference>
<accession>A0A9N9F3D4</accession>
<dbReference type="GO" id="GO:0004850">
    <property type="term" value="F:uridine phosphorylase activity"/>
    <property type="evidence" value="ECO:0007669"/>
    <property type="project" value="TreeGrafter"/>
</dbReference>
<sequence length="325" mass="36557">MKFQILNANFPKTEEGRVYHMEVKRGEVANRIITVGDTNRAKMFIQWLDKDTPVFYLESQRGFTTVTGKYHGVPISIVGIGMGLSMMDFFIREVRSTVDGQLAIIRFGSCGTIGAPKVGNMIIPSGAFAITRNYNYFSNGEDETSLNGEKPYNFTKAFYADPMLCKQIEKQLLNSFDEKEIFTGLNATCDSFYSSQGRQDENFRDCNSDIFKTITATYPNTVSLEMESFMLYHLASSSTSAPLKNSNRVSDKGNSIKAAATMMVFADRFRNEFISPEKVQEVQVIAGLAVLDALVETELSEVHPESEECVWNTNTSFNTFTLRRE</sequence>
<dbReference type="InterPro" id="IPR000845">
    <property type="entry name" value="Nucleoside_phosphorylase_d"/>
</dbReference>
<evidence type="ECO:0000313" key="2">
    <source>
        <dbReference type="EMBL" id="CAG8505984.1"/>
    </source>
</evidence>
<comment type="caution">
    <text evidence="2">The sequence shown here is derived from an EMBL/GenBank/DDBJ whole genome shotgun (WGS) entry which is preliminary data.</text>
</comment>
<dbReference type="InterPro" id="IPR035994">
    <property type="entry name" value="Nucleoside_phosphorylase_sf"/>
</dbReference>
<dbReference type="EMBL" id="CAJVPQ010000730">
    <property type="protein sequence ID" value="CAG8505984.1"/>
    <property type="molecule type" value="Genomic_DNA"/>
</dbReference>
<dbReference type="SUPFAM" id="SSF53167">
    <property type="entry name" value="Purine and uridine phosphorylases"/>
    <property type="match status" value="1"/>
</dbReference>
<evidence type="ECO:0000259" key="1">
    <source>
        <dbReference type="Pfam" id="PF01048"/>
    </source>
</evidence>
<dbReference type="OrthoDB" id="416752at2759"/>
<dbReference type="PANTHER" id="PTHR43691">
    <property type="entry name" value="URIDINE PHOSPHORYLASE"/>
    <property type="match status" value="1"/>
</dbReference>
<reference evidence="2" key="1">
    <citation type="submission" date="2021-06" db="EMBL/GenBank/DDBJ databases">
        <authorList>
            <person name="Kallberg Y."/>
            <person name="Tangrot J."/>
            <person name="Rosling A."/>
        </authorList>
    </citation>
    <scope>NUCLEOTIDE SEQUENCE</scope>
    <source>
        <strain evidence="2">UK204</strain>
    </source>
</reference>
<proteinExistence type="predicted"/>
<feature type="domain" description="Nucleoside phosphorylase" evidence="1">
    <location>
        <begin position="31"/>
        <end position="237"/>
    </location>
</feature>
<dbReference type="GO" id="GO:0005829">
    <property type="term" value="C:cytosol"/>
    <property type="evidence" value="ECO:0007669"/>
    <property type="project" value="TreeGrafter"/>
</dbReference>
<dbReference type="AlphaFoldDB" id="A0A9N9F3D4"/>
<evidence type="ECO:0000313" key="3">
    <source>
        <dbReference type="Proteomes" id="UP000789570"/>
    </source>
</evidence>
<organism evidence="2 3">
    <name type="scientific">Funneliformis caledonium</name>
    <dbReference type="NCBI Taxonomy" id="1117310"/>
    <lineage>
        <taxon>Eukaryota</taxon>
        <taxon>Fungi</taxon>
        <taxon>Fungi incertae sedis</taxon>
        <taxon>Mucoromycota</taxon>
        <taxon>Glomeromycotina</taxon>
        <taxon>Glomeromycetes</taxon>
        <taxon>Glomerales</taxon>
        <taxon>Glomeraceae</taxon>
        <taxon>Funneliformis</taxon>
    </lineage>
</organism>
<keyword evidence="3" id="KW-1185">Reference proteome</keyword>
<dbReference type="Proteomes" id="UP000789570">
    <property type="component" value="Unassembled WGS sequence"/>
</dbReference>
<name>A0A9N9F3D4_9GLOM</name>
<dbReference type="Gene3D" id="3.40.50.1580">
    <property type="entry name" value="Nucleoside phosphorylase domain"/>
    <property type="match status" value="1"/>
</dbReference>
<protein>
    <submittedName>
        <fullName evidence="2">1333_t:CDS:1</fullName>
    </submittedName>
</protein>
<dbReference type="CDD" id="cd17769">
    <property type="entry name" value="NP_TgUP-like"/>
    <property type="match status" value="1"/>
</dbReference>
<gene>
    <name evidence="2" type="ORF">FCALED_LOCUS3949</name>
</gene>